<organism evidence="1 2">
    <name type="scientific">Corchorus capsularis</name>
    <name type="common">Jute</name>
    <dbReference type="NCBI Taxonomy" id="210143"/>
    <lineage>
        <taxon>Eukaryota</taxon>
        <taxon>Viridiplantae</taxon>
        <taxon>Streptophyta</taxon>
        <taxon>Embryophyta</taxon>
        <taxon>Tracheophyta</taxon>
        <taxon>Spermatophyta</taxon>
        <taxon>Magnoliopsida</taxon>
        <taxon>eudicotyledons</taxon>
        <taxon>Gunneridae</taxon>
        <taxon>Pentapetalae</taxon>
        <taxon>rosids</taxon>
        <taxon>malvids</taxon>
        <taxon>Malvales</taxon>
        <taxon>Malvaceae</taxon>
        <taxon>Grewioideae</taxon>
        <taxon>Apeibeae</taxon>
        <taxon>Corchorus</taxon>
    </lineage>
</organism>
<reference evidence="1 2" key="1">
    <citation type="submission" date="2013-09" db="EMBL/GenBank/DDBJ databases">
        <title>Corchorus capsularis genome sequencing.</title>
        <authorList>
            <person name="Alam M."/>
            <person name="Haque M.S."/>
            <person name="Islam M.S."/>
            <person name="Emdad E.M."/>
            <person name="Islam M.M."/>
            <person name="Ahmed B."/>
            <person name="Halim A."/>
            <person name="Hossen Q.M.M."/>
            <person name="Hossain M.Z."/>
            <person name="Ahmed R."/>
            <person name="Khan M.M."/>
            <person name="Islam R."/>
            <person name="Rashid M.M."/>
            <person name="Khan S.A."/>
            <person name="Rahman M.S."/>
            <person name="Alam M."/>
        </authorList>
    </citation>
    <scope>NUCLEOTIDE SEQUENCE [LARGE SCALE GENOMIC DNA]</scope>
    <source>
        <strain evidence="2">cv. CVL-1</strain>
        <tissue evidence="1">Whole seedling</tissue>
    </source>
</reference>
<dbReference type="AlphaFoldDB" id="A0A1R3ITU7"/>
<gene>
    <name evidence="1" type="ORF">CCACVL1_09909</name>
</gene>
<name>A0A1R3ITU7_COCAP</name>
<proteinExistence type="predicted"/>
<dbReference type="Proteomes" id="UP000188268">
    <property type="component" value="Unassembled WGS sequence"/>
</dbReference>
<dbReference type="EMBL" id="AWWV01009536">
    <property type="protein sequence ID" value="OMO85950.1"/>
    <property type="molecule type" value="Genomic_DNA"/>
</dbReference>
<keyword evidence="2" id="KW-1185">Reference proteome</keyword>
<comment type="caution">
    <text evidence="1">The sequence shown here is derived from an EMBL/GenBank/DDBJ whole genome shotgun (WGS) entry which is preliminary data.</text>
</comment>
<evidence type="ECO:0000313" key="1">
    <source>
        <dbReference type="EMBL" id="OMO85950.1"/>
    </source>
</evidence>
<dbReference type="Gramene" id="OMO85950">
    <property type="protein sequence ID" value="OMO85950"/>
    <property type="gene ID" value="CCACVL1_09909"/>
</dbReference>
<protein>
    <submittedName>
        <fullName evidence="1">Uncharacterized protein</fullName>
    </submittedName>
</protein>
<sequence>MAGKPIVFVGRVLLPHWACCLFPIPN</sequence>
<evidence type="ECO:0000313" key="2">
    <source>
        <dbReference type="Proteomes" id="UP000188268"/>
    </source>
</evidence>
<accession>A0A1R3ITU7</accession>